<dbReference type="Gene3D" id="3.40.50.720">
    <property type="entry name" value="NAD(P)-binding Rossmann-like Domain"/>
    <property type="match status" value="1"/>
</dbReference>
<dbReference type="PANTHER" id="PTHR40129">
    <property type="entry name" value="KETOPANTOATE REDUCTASE N-TERMINAL DOMAIN-CONTAINING PROTEIN"/>
    <property type="match status" value="1"/>
</dbReference>
<protein>
    <submittedName>
        <fullName evidence="1">Protein yeeZ</fullName>
    </submittedName>
</protein>
<sequence length="257" mass="29986">MNKIGIIGCGWLGLHLAKHFASENKVFTTTTSVEKQITLQTMGFEATQIFFPEEYTLEKTKIWECLQELETIIITIPFSKNTDIKRLENKFQNMLRFISNYNKSIFLMSSIGIYPQVEQPISEHTFQDEQLHQNMLYIENQFKKQFPQINILRLGGLMGGTRMLSKYKVSNLDQAVNHVHYEDVSLIVEKMILKHFVGKTYNIVAPLHPTKKQIIDYQNKIINNYSPIMNQGRIILGTLCSQELDYQYKHTNPIEFQ</sequence>
<dbReference type="PANTHER" id="PTHR40129:SF2">
    <property type="entry name" value="KETOPANTOATE REDUCTASE N-TERMINAL DOMAIN-CONTAINING PROTEIN"/>
    <property type="match status" value="1"/>
</dbReference>
<dbReference type="GeneID" id="69581450"/>
<organism evidence="1 2">
    <name type="scientific">Capnocytophaga canimorsus</name>
    <dbReference type="NCBI Taxonomy" id="28188"/>
    <lineage>
        <taxon>Bacteria</taxon>
        <taxon>Pseudomonadati</taxon>
        <taxon>Bacteroidota</taxon>
        <taxon>Flavobacteriia</taxon>
        <taxon>Flavobacteriales</taxon>
        <taxon>Flavobacteriaceae</taxon>
        <taxon>Capnocytophaga</taxon>
    </lineage>
</organism>
<proteinExistence type="predicted"/>
<evidence type="ECO:0000313" key="2">
    <source>
        <dbReference type="Proteomes" id="UP000044026"/>
    </source>
</evidence>
<name>A0A0B7HBC5_9FLAO</name>
<gene>
    <name evidence="1" type="ORF">CCAN12_680045</name>
</gene>
<dbReference type="Proteomes" id="UP000044026">
    <property type="component" value="Unassembled WGS sequence"/>
</dbReference>
<dbReference type="InterPro" id="IPR036291">
    <property type="entry name" value="NAD(P)-bd_dom_sf"/>
</dbReference>
<evidence type="ECO:0000313" key="1">
    <source>
        <dbReference type="EMBL" id="CEN36976.1"/>
    </source>
</evidence>
<accession>A0A0B7HBC5</accession>
<reference evidence="1 2" key="1">
    <citation type="submission" date="2015-01" db="EMBL/GenBank/DDBJ databases">
        <authorList>
            <person name="Xiang T."/>
            <person name="Song Y."/>
            <person name="Huang L."/>
            <person name="Wang B."/>
            <person name="Wu P."/>
        </authorList>
    </citation>
    <scope>NUCLEOTIDE SEQUENCE [LARGE SCALE GENOMIC DNA]</scope>
    <source>
        <strain evidence="1 2">Cc12</strain>
    </source>
</reference>
<dbReference type="EMBL" id="CDOE01000065">
    <property type="protein sequence ID" value="CEN36976.1"/>
    <property type="molecule type" value="Genomic_DNA"/>
</dbReference>
<dbReference type="AlphaFoldDB" id="A0A0B7HBC5"/>
<dbReference type="SUPFAM" id="SSF51735">
    <property type="entry name" value="NAD(P)-binding Rossmann-fold domains"/>
    <property type="match status" value="1"/>
</dbReference>
<dbReference type="RefSeq" id="WP_042000445.1">
    <property type="nucleotide sequence ID" value="NZ_CP022382.1"/>
</dbReference>